<dbReference type="PANTHER" id="PTHR43130:SF3">
    <property type="entry name" value="HTH-TYPE TRANSCRIPTIONAL REGULATOR RV1931C"/>
    <property type="match status" value="1"/>
</dbReference>
<dbReference type="Gene3D" id="3.40.50.880">
    <property type="match status" value="1"/>
</dbReference>
<evidence type="ECO:0000313" key="2">
    <source>
        <dbReference type="EMBL" id="MBQ0931223.1"/>
    </source>
</evidence>
<dbReference type="CDD" id="cd03139">
    <property type="entry name" value="GATase1_PfpI_2"/>
    <property type="match status" value="1"/>
</dbReference>
<dbReference type="PANTHER" id="PTHR43130">
    <property type="entry name" value="ARAC-FAMILY TRANSCRIPTIONAL REGULATOR"/>
    <property type="match status" value="1"/>
</dbReference>
<dbReference type="Pfam" id="PF01965">
    <property type="entry name" value="DJ-1_PfpI"/>
    <property type="match status" value="1"/>
</dbReference>
<evidence type="ECO:0000259" key="1">
    <source>
        <dbReference type="Pfam" id="PF01965"/>
    </source>
</evidence>
<dbReference type="SUPFAM" id="SSF52317">
    <property type="entry name" value="Class I glutamine amidotransferase-like"/>
    <property type="match status" value="1"/>
</dbReference>
<name>A0A940YBN7_9BURK</name>
<dbReference type="GO" id="GO:0006355">
    <property type="term" value="P:regulation of DNA-templated transcription"/>
    <property type="evidence" value="ECO:0007669"/>
    <property type="project" value="TreeGrafter"/>
</dbReference>
<sequence length="189" mass="19769">MELLDFAGPYEVFTTAARVHARRQGGAGPRFQLITASADGRPVRARAGLAISVDHALAQAPATDWLLVPGGVIDGVLAQPATLAELARRAGDAAITASVCTGAFVLAAAGIVTDQAVTTHWEDAEDLAQRFPALQVRPERRWIDNGRSVTSAGIAAGIDMALHLVARAAGPELAQATARQMDYPWSPSP</sequence>
<keyword evidence="3" id="KW-1185">Reference proteome</keyword>
<dbReference type="InterPro" id="IPR029062">
    <property type="entry name" value="Class_I_gatase-like"/>
</dbReference>
<gene>
    <name evidence="2" type="ORF">KAK03_12070</name>
</gene>
<dbReference type="InterPro" id="IPR052158">
    <property type="entry name" value="INH-QAR"/>
</dbReference>
<proteinExistence type="predicted"/>
<accession>A0A940YBN7</accession>
<protein>
    <submittedName>
        <fullName evidence="2">DJ-1/PfpI family protein</fullName>
    </submittedName>
</protein>
<feature type="domain" description="DJ-1/PfpI" evidence="1">
    <location>
        <begin position="4"/>
        <end position="166"/>
    </location>
</feature>
<evidence type="ECO:0000313" key="3">
    <source>
        <dbReference type="Proteomes" id="UP000676246"/>
    </source>
</evidence>
<dbReference type="AlphaFoldDB" id="A0A940YBN7"/>
<organism evidence="2 3">
    <name type="scientific">Ideonella alba</name>
    <dbReference type="NCBI Taxonomy" id="2824118"/>
    <lineage>
        <taxon>Bacteria</taxon>
        <taxon>Pseudomonadati</taxon>
        <taxon>Pseudomonadota</taxon>
        <taxon>Betaproteobacteria</taxon>
        <taxon>Burkholderiales</taxon>
        <taxon>Sphaerotilaceae</taxon>
        <taxon>Ideonella</taxon>
    </lineage>
</organism>
<reference evidence="2 3" key="1">
    <citation type="submission" date="2021-04" db="EMBL/GenBank/DDBJ databases">
        <title>The genome sequence of Ideonella sp. 3Y2.</title>
        <authorList>
            <person name="Liu Y."/>
        </authorList>
    </citation>
    <scope>NUCLEOTIDE SEQUENCE [LARGE SCALE GENOMIC DNA]</scope>
    <source>
        <strain evidence="2 3">3Y2</strain>
    </source>
</reference>
<dbReference type="InterPro" id="IPR002818">
    <property type="entry name" value="DJ-1/PfpI"/>
</dbReference>
<dbReference type="EMBL" id="JAGQDD010000007">
    <property type="protein sequence ID" value="MBQ0931223.1"/>
    <property type="molecule type" value="Genomic_DNA"/>
</dbReference>
<dbReference type="Proteomes" id="UP000676246">
    <property type="component" value="Unassembled WGS sequence"/>
</dbReference>
<comment type="caution">
    <text evidence="2">The sequence shown here is derived from an EMBL/GenBank/DDBJ whole genome shotgun (WGS) entry which is preliminary data.</text>
</comment>